<dbReference type="KEGG" id="fas:105271074"/>
<reference evidence="4" key="1">
    <citation type="submission" date="2025-08" db="UniProtKB">
        <authorList>
            <consortium name="RefSeq"/>
        </authorList>
    </citation>
    <scope>IDENTIFICATION</scope>
    <source>
        <strain evidence="4">USDA-PBARC FA_bdor</strain>
        <tissue evidence="4">Whole organism</tissue>
    </source>
</reference>
<feature type="chain" id="PRO_5040449603" evidence="2">
    <location>
        <begin position="19"/>
        <end position="748"/>
    </location>
</feature>
<evidence type="ECO:0000313" key="4">
    <source>
        <dbReference type="RefSeq" id="XP_011310709.1"/>
    </source>
</evidence>
<dbReference type="OrthoDB" id="8192746at2759"/>
<sequence length="748" mass="82082">MILLICFVSLLTLGGCDELPSKLEIESSINRTIDEVERLMLSDPSLPRLSRAEIVDILQNITSRDMKNYEESIEQMRSDYKRALMVVLPYNSKDSAGEDLQDLYTKPPMVQVIPDSEIMLPFASIQEESTASSPRSSINLIEPSDKVNQIGTPQDYQNHRSSYSDAAPGSPEKFTFNLDDLPERKKNFQTMDKPKVQVVVSTEASSTHESTTPYVSSTAPTTYTSVNILTSDQWRYNAPPSTTSKPRTRVPSRTSTPSAPKKSVKASVKAVQVKPFLPTVISSVPTTSVTFTKEGPRSSPATDIATYDMTNIEMMNDAPAAVMYVTPMSSQSTRGQTTPMRKEVANLLAAIGLQPSRDKTKSKGILNEDILGEDFTMADSNLIPSKAALTSTIPDGSSILTQNTFEDSQMDLHKGVSNLSPDLHTLFQRFGLPVSGKEQVTTRKPEQEVRPPTKVDSWRIFKPIPTTEIKDEGMRDFLATFGLGEARGQKAMRTTTEASVIDAVPDRMKGILENIGLITRSRNIELVTTEKPKLHVFKPHETRIGDEEQKNKINELLDTVKLVQEGKAGVDDVRDAANRLLTTTKTLQGGPDPVSLEEILQMYNEDLRNEVKRQEQDKELSDAESDSSDNEMSGSDNTESTTSATSTTNATSSSDSSGDTSDLNGRLVESATDNSPTSEGPSLVDLADSFGGTTAAPDPVLPTPRRSGLYFLVDWNSFLEVGEEENKVNLRFTPKAGDGSRFIPVVVP</sequence>
<feature type="compositionally biased region" description="Polar residues" evidence="1">
    <location>
        <begin position="671"/>
        <end position="680"/>
    </location>
</feature>
<keyword evidence="3" id="KW-1185">Reference proteome</keyword>
<dbReference type="GeneID" id="105271074"/>
<keyword evidence="2" id="KW-0732">Signal</keyword>
<feature type="compositionally biased region" description="Polar residues" evidence="1">
    <location>
        <begin position="146"/>
        <end position="164"/>
    </location>
</feature>
<feature type="compositionally biased region" description="Polar residues" evidence="1">
    <location>
        <begin position="234"/>
        <end position="256"/>
    </location>
</feature>
<evidence type="ECO:0000313" key="3">
    <source>
        <dbReference type="Proteomes" id="UP000694866"/>
    </source>
</evidence>
<dbReference type="Proteomes" id="UP000694866">
    <property type="component" value="Unplaced"/>
</dbReference>
<gene>
    <name evidence="4" type="primary">LOC105271074</name>
</gene>
<dbReference type="RefSeq" id="XP_011310709.1">
    <property type="nucleotide sequence ID" value="XM_011312407.1"/>
</dbReference>
<feature type="compositionally biased region" description="Basic and acidic residues" evidence="1">
    <location>
        <begin position="610"/>
        <end position="621"/>
    </location>
</feature>
<feature type="region of interest" description="Disordered" evidence="1">
    <location>
        <begin position="610"/>
        <end position="700"/>
    </location>
</feature>
<organism evidence="3 4">
    <name type="scientific">Fopius arisanus</name>
    <dbReference type="NCBI Taxonomy" id="64838"/>
    <lineage>
        <taxon>Eukaryota</taxon>
        <taxon>Metazoa</taxon>
        <taxon>Ecdysozoa</taxon>
        <taxon>Arthropoda</taxon>
        <taxon>Hexapoda</taxon>
        <taxon>Insecta</taxon>
        <taxon>Pterygota</taxon>
        <taxon>Neoptera</taxon>
        <taxon>Endopterygota</taxon>
        <taxon>Hymenoptera</taxon>
        <taxon>Apocrita</taxon>
        <taxon>Ichneumonoidea</taxon>
        <taxon>Braconidae</taxon>
        <taxon>Opiinae</taxon>
        <taxon>Fopius</taxon>
    </lineage>
</organism>
<protein>
    <submittedName>
        <fullName evidence="4">Uncharacterized protein</fullName>
    </submittedName>
</protein>
<feature type="compositionally biased region" description="Polar residues" evidence="1">
    <location>
        <begin position="126"/>
        <end position="139"/>
    </location>
</feature>
<feature type="region of interest" description="Disordered" evidence="1">
    <location>
        <begin position="126"/>
        <end position="172"/>
    </location>
</feature>
<feature type="signal peptide" evidence="2">
    <location>
        <begin position="1"/>
        <end position="18"/>
    </location>
</feature>
<proteinExistence type="predicted"/>
<accession>A0A9R1U6X1</accession>
<evidence type="ECO:0000256" key="1">
    <source>
        <dbReference type="SAM" id="MobiDB-lite"/>
    </source>
</evidence>
<feature type="region of interest" description="Disordered" evidence="1">
    <location>
        <begin position="234"/>
        <end position="263"/>
    </location>
</feature>
<dbReference type="AlphaFoldDB" id="A0A9R1U6X1"/>
<name>A0A9R1U6X1_9HYME</name>
<evidence type="ECO:0000256" key="2">
    <source>
        <dbReference type="SAM" id="SignalP"/>
    </source>
</evidence>
<feature type="compositionally biased region" description="Low complexity" evidence="1">
    <location>
        <begin position="635"/>
        <end position="662"/>
    </location>
</feature>